<dbReference type="PIRSF" id="PIRSF000097">
    <property type="entry name" value="AKR"/>
    <property type="match status" value="1"/>
</dbReference>
<dbReference type="InterPro" id="IPR020471">
    <property type="entry name" value="AKR"/>
</dbReference>
<evidence type="ECO:0000256" key="4">
    <source>
        <dbReference type="SAM" id="MobiDB-lite"/>
    </source>
</evidence>
<dbReference type="InterPro" id="IPR036812">
    <property type="entry name" value="NAD(P)_OxRdtase_dom_sf"/>
</dbReference>
<feature type="site" description="Lowers pKa of active site Tyr" evidence="3">
    <location>
        <position position="111"/>
    </location>
</feature>
<dbReference type="OMA" id="DMYLVHT"/>
<dbReference type="PRINTS" id="PR00069">
    <property type="entry name" value="ALDKETRDTASE"/>
</dbReference>
<keyword evidence="7" id="KW-1185">Reference proteome</keyword>
<dbReference type="VEuPathDB" id="AmoebaDB:ACA1_071120"/>
<dbReference type="PROSITE" id="PS00062">
    <property type="entry name" value="ALDOKETO_REDUCTASE_2"/>
    <property type="match status" value="1"/>
</dbReference>
<dbReference type="InterPro" id="IPR018170">
    <property type="entry name" value="Aldo/ket_reductase_CS"/>
</dbReference>
<feature type="domain" description="NADP-dependent oxidoreductase" evidence="5">
    <location>
        <begin position="243"/>
        <end position="308"/>
    </location>
</feature>
<evidence type="ECO:0000256" key="3">
    <source>
        <dbReference type="PIRSR" id="PIRSR000097-3"/>
    </source>
</evidence>
<feature type="active site" description="Proton donor" evidence="1">
    <location>
        <position position="53"/>
    </location>
</feature>
<protein>
    <submittedName>
        <fullName evidence="6">Low CO2induced aldose reductase</fullName>
    </submittedName>
</protein>
<sequence>MENGGHVMHLSGGHWMPLLGYGTWRVGKGAVGQLVDWAIAEEGYRHIDCASLYNNEHDVGRALARLLQNQPAATTAAPPPRTTPHGGDGDGDGVGDGPQKVARDELFITSKLWNTHHRRELVFQACRKSLQDLRLEYLDLYLMHWPVAMVPNARPPLRKGRFLRDEYIDTQTSLRETWLAMEELVARGWVKSIGVSNFTVRQLEHVLSFASIPPAVNQIEMHPYLLQPDLLHFCRQHNIVGKELLADETVVALAERKGRTPAQVVLRWGLEHGAVVIPRTEQRAHMRANADVFSFSLAPAEMAQLDALHRDRRYITGWVRDQWTS</sequence>
<accession>L8HGC3</accession>
<dbReference type="CDD" id="cd19071">
    <property type="entry name" value="AKR_AKR1-5-like"/>
    <property type="match status" value="1"/>
</dbReference>
<dbReference type="RefSeq" id="XP_004353019.1">
    <property type="nucleotide sequence ID" value="XM_004352967.1"/>
</dbReference>
<dbReference type="Pfam" id="PF00248">
    <property type="entry name" value="Aldo_ket_red"/>
    <property type="match status" value="2"/>
</dbReference>
<evidence type="ECO:0000313" key="7">
    <source>
        <dbReference type="Proteomes" id="UP000011083"/>
    </source>
</evidence>
<dbReference type="KEGG" id="acan:ACA1_071120"/>
<dbReference type="AlphaFoldDB" id="L8HGC3"/>
<dbReference type="PROSITE" id="PS00798">
    <property type="entry name" value="ALDOKETO_REDUCTASE_1"/>
    <property type="match status" value="1"/>
</dbReference>
<name>L8HGC3_ACACF</name>
<evidence type="ECO:0000259" key="5">
    <source>
        <dbReference type="Pfam" id="PF00248"/>
    </source>
</evidence>
<dbReference type="Gene3D" id="3.20.20.100">
    <property type="entry name" value="NADP-dependent oxidoreductase domain"/>
    <property type="match status" value="1"/>
</dbReference>
<proteinExistence type="predicted"/>
<dbReference type="EMBL" id="KB007857">
    <property type="protein sequence ID" value="ELR23491.1"/>
    <property type="molecule type" value="Genomic_DNA"/>
</dbReference>
<dbReference type="GeneID" id="14924471"/>
<dbReference type="OrthoDB" id="416253at2759"/>
<dbReference type="GO" id="GO:0016491">
    <property type="term" value="F:oxidoreductase activity"/>
    <property type="evidence" value="ECO:0007669"/>
    <property type="project" value="InterPro"/>
</dbReference>
<evidence type="ECO:0000256" key="2">
    <source>
        <dbReference type="PIRSR" id="PIRSR000097-2"/>
    </source>
</evidence>
<reference evidence="6 7" key="1">
    <citation type="journal article" date="2013" name="Genome Biol.">
        <title>Genome of Acanthamoeba castellanii highlights extensive lateral gene transfer and early evolution of tyrosine kinase signaling.</title>
        <authorList>
            <person name="Clarke M."/>
            <person name="Lohan A.J."/>
            <person name="Liu B."/>
            <person name="Lagkouvardos I."/>
            <person name="Roy S."/>
            <person name="Zafar N."/>
            <person name="Bertelli C."/>
            <person name="Schilde C."/>
            <person name="Kianianmomeni A."/>
            <person name="Burglin T.R."/>
            <person name="Frech C."/>
            <person name="Turcotte B."/>
            <person name="Kopec K.O."/>
            <person name="Synnott J.M."/>
            <person name="Choo C."/>
            <person name="Paponov I."/>
            <person name="Finkler A."/>
            <person name="Soon Heng Tan C."/>
            <person name="Hutchins A.P."/>
            <person name="Weinmeier T."/>
            <person name="Rattei T."/>
            <person name="Chu J.S."/>
            <person name="Gimenez G."/>
            <person name="Irimia M."/>
            <person name="Rigden D.J."/>
            <person name="Fitzpatrick D.A."/>
            <person name="Lorenzo-Morales J."/>
            <person name="Bateman A."/>
            <person name="Chiu C.H."/>
            <person name="Tang P."/>
            <person name="Hegemann P."/>
            <person name="Fromm H."/>
            <person name="Raoult D."/>
            <person name="Greub G."/>
            <person name="Miranda-Saavedra D."/>
            <person name="Chen N."/>
            <person name="Nash P."/>
            <person name="Ginger M.L."/>
            <person name="Horn M."/>
            <person name="Schaap P."/>
            <person name="Caler L."/>
            <person name="Loftus B."/>
        </authorList>
    </citation>
    <scope>NUCLEOTIDE SEQUENCE [LARGE SCALE GENOMIC DNA]</scope>
    <source>
        <strain evidence="6 7">Neff</strain>
    </source>
</reference>
<feature type="domain" description="NADP-dependent oxidoreductase" evidence="5">
    <location>
        <begin position="19"/>
        <end position="239"/>
    </location>
</feature>
<evidence type="ECO:0000256" key="1">
    <source>
        <dbReference type="PIRSR" id="PIRSR000097-1"/>
    </source>
</evidence>
<feature type="region of interest" description="Disordered" evidence="4">
    <location>
        <begin position="71"/>
        <end position="96"/>
    </location>
</feature>
<dbReference type="InterPro" id="IPR023210">
    <property type="entry name" value="NADP_OxRdtase_dom"/>
</dbReference>
<gene>
    <name evidence="6" type="ORF">ACA1_071120</name>
</gene>
<organism evidence="6 7">
    <name type="scientific">Acanthamoeba castellanii (strain ATCC 30010 / Neff)</name>
    <dbReference type="NCBI Taxonomy" id="1257118"/>
    <lineage>
        <taxon>Eukaryota</taxon>
        <taxon>Amoebozoa</taxon>
        <taxon>Discosea</taxon>
        <taxon>Longamoebia</taxon>
        <taxon>Centramoebida</taxon>
        <taxon>Acanthamoebidae</taxon>
        <taxon>Acanthamoeba</taxon>
    </lineage>
</organism>
<feature type="binding site" evidence="2">
    <location>
        <position position="144"/>
    </location>
    <ligand>
        <name>substrate</name>
    </ligand>
</feature>
<dbReference type="STRING" id="1257118.L8HGC3"/>
<dbReference type="SUPFAM" id="SSF51430">
    <property type="entry name" value="NAD(P)-linked oxidoreductase"/>
    <property type="match status" value="1"/>
</dbReference>
<evidence type="ECO:0000313" key="6">
    <source>
        <dbReference type="EMBL" id="ELR23491.1"/>
    </source>
</evidence>
<dbReference type="PANTHER" id="PTHR11732">
    <property type="entry name" value="ALDO/KETO REDUCTASE"/>
    <property type="match status" value="1"/>
</dbReference>
<dbReference type="Proteomes" id="UP000011083">
    <property type="component" value="Unassembled WGS sequence"/>
</dbReference>